<comment type="caution">
    <text evidence="4">The sequence shown here is derived from an EMBL/GenBank/DDBJ whole genome shotgun (WGS) entry which is preliminary data.</text>
</comment>
<evidence type="ECO:0000259" key="3">
    <source>
        <dbReference type="Pfam" id="PF01170"/>
    </source>
</evidence>
<evidence type="ECO:0000256" key="2">
    <source>
        <dbReference type="ARBA" id="ARBA00022679"/>
    </source>
</evidence>
<dbReference type="CDD" id="cd11715">
    <property type="entry name" value="THUMP_AdoMetMT"/>
    <property type="match status" value="1"/>
</dbReference>
<evidence type="ECO:0000256" key="1">
    <source>
        <dbReference type="ARBA" id="ARBA00022603"/>
    </source>
</evidence>
<dbReference type="InterPro" id="IPR000241">
    <property type="entry name" value="RlmKL-like_Mtase"/>
</dbReference>
<proteinExistence type="predicted"/>
<dbReference type="Gene3D" id="3.40.50.150">
    <property type="entry name" value="Vaccinia Virus protein VP39"/>
    <property type="match status" value="1"/>
</dbReference>
<dbReference type="PROSITE" id="PS01261">
    <property type="entry name" value="UPF0020"/>
    <property type="match status" value="1"/>
</dbReference>
<gene>
    <name evidence="4" type="ORF">TL16_g11979</name>
</gene>
<dbReference type="InterPro" id="IPR029063">
    <property type="entry name" value="SAM-dependent_MTases_sf"/>
</dbReference>
<protein>
    <recommendedName>
        <fullName evidence="3">Ribosomal RNA large subunit methyltransferase K/L-like methyltransferase domain-containing protein</fullName>
    </recommendedName>
</protein>
<dbReference type="Pfam" id="PF01170">
    <property type="entry name" value="UPF0020"/>
    <property type="match status" value="1"/>
</dbReference>
<sequence length="346" mass="39298">MRQILHLQTLPLAQRVSLKLSTWRDVYSTQQLTELVRESKNEWKSLLGLSNTSEVKVRVSCYKSKMMHTKGIETAVKRGLNVTYDDDGVEEKGEEDYLFILNNKRNKVTLSIDTSGKPLYDRGYRVAGDAGKSPLRPTVAAYMVDKMLERGRRRVGEEKEVNVLVDPFCGSGTICIEAGLLLRPMMLRKRNFAFQQWPGYNRGVEGSVKELLRKRGREQAFKIVGVDRDEGVVEAARRNAERAGVGDLMEFRQGVISDLTNEWGDKGMVLSNPPWGKRLVEGGREGKDLRNLYGRAGNVLRKEFGGWEMGMLTERKMWAQMNAKKTYGEECFIYGGVKPSFVWGKL</sequence>
<dbReference type="Proteomes" id="UP001162640">
    <property type="component" value="Unassembled WGS sequence"/>
</dbReference>
<keyword evidence="2" id="KW-0808">Transferase</keyword>
<evidence type="ECO:0000313" key="5">
    <source>
        <dbReference type="Proteomes" id="UP001162640"/>
    </source>
</evidence>
<accession>A0A9W7BR59</accession>
<dbReference type="Gene3D" id="3.30.2130.30">
    <property type="match status" value="1"/>
</dbReference>
<name>A0A9W7BR59_9STRA</name>
<dbReference type="SUPFAM" id="SSF53335">
    <property type="entry name" value="S-adenosyl-L-methionine-dependent methyltransferases"/>
    <property type="match status" value="1"/>
</dbReference>
<reference evidence="5" key="1">
    <citation type="journal article" date="2023" name="Commun. Biol.">
        <title>Genome analysis of Parmales, the sister group of diatoms, reveals the evolutionary specialization of diatoms from phago-mixotrophs to photoautotrophs.</title>
        <authorList>
            <person name="Ban H."/>
            <person name="Sato S."/>
            <person name="Yoshikawa S."/>
            <person name="Yamada K."/>
            <person name="Nakamura Y."/>
            <person name="Ichinomiya M."/>
            <person name="Sato N."/>
            <person name="Blanc-Mathieu R."/>
            <person name="Endo H."/>
            <person name="Kuwata A."/>
            <person name="Ogata H."/>
        </authorList>
    </citation>
    <scope>NUCLEOTIDE SEQUENCE [LARGE SCALE GENOMIC DNA]</scope>
</reference>
<organism evidence="4 5">
    <name type="scientific">Triparma laevis f. inornata</name>
    <dbReference type="NCBI Taxonomy" id="1714386"/>
    <lineage>
        <taxon>Eukaryota</taxon>
        <taxon>Sar</taxon>
        <taxon>Stramenopiles</taxon>
        <taxon>Ochrophyta</taxon>
        <taxon>Bolidophyceae</taxon>
        <taxon>Parmales</taxon>
        <taxon>Triparmaceae</taxon>
        <taxon>Triparma</taxon>
    </lineage>
</organism>
<dbReference type="EMBL" id="BLQM01000465">
    <property type="protein sequence ID" value="GMH91163.1"/>
    <property type="molecule type" value="Genomic_DNA"/>
</dbReference>
<dbReference type="InterPro" id="IPR053943">
    <property type="entry name" value="RlmKL-like_Mtase_CS"/>
</dbReference>
<feature type="domain" description="Ribosomal RNA large subunit methyltransferase K/L-like methyltransferase" evidence="3">
    <location>
        <begin position="122"/>
        <end position="324"/>
    </location>
</feature>
<dbReference type="PANTHER" id="PTHR47313">
    <property type="entry name" value="RIBOSOMAL RNA LARGE SUBUNIT METHYLTRANSFERASE K/L"/>
    <property type="match status" value="1"/>
</dbReference>
<dbReference type="PANTHER" id="PTHR47313:SF1">
    <property type="entry name" value="RIBOSOMAL RNA LARGE SUBUNIT METHYLTRANSFERASE K_L"/>
    <property type="match status" value="1"/>
</dbReference>
<keyword evidence="1" id="KW-0489">Methyltransferase</keyword>
<dbReference type="GO" id="GO:0008990">
    <property type="term" value="F:rRNA (guanine-N2-)-methyltransferase activity"/>
    <property type="evidence" value="ECO:0007669"/>
    <property type="project" value="TreeGrafter"/>
</dbReference>
<evidence type="ECO:0000313" key="4">
    <source>
        <dbReference type="EMBL" id="GMH91163.1"/>
    </source>
</evidence>
<dbReference type="GO" id="GO:0043527">
    <property type="term" value="C:tRNA methyltransferase complex"/>
    <property type="evidence" value="ECO:0007669"/>
    <property type="project" value="UniProtKB-ARBA"/>
</dbReference>
<dbReference type="GO" id="GO:0070043">
    <property type="term" value="F:rRNA (guanine-N7-)-methyltransferase activity"/>
    <property type="evidence" value="ECO:0007669"/>
    <property type="project" value="TreeGrafter"/>
</dbReference>
<dbReference type="AlphaFoldDB" id="A0A9W7BR59"/>